<feature type="chain" id="PRO_5045339091" evidence="1">
    <location>
        <begin position="23"/>
        <end position="151"/>
    </location>
</feature>
<dbReference type="Proteomes" id="UP001596379">
    <property type="component" value="Unassembled WGS sequence"/>
</dbReference>
<name>A0ABW2J236_9BURK</name>
<reference evidence="3" key="1">
    <citation type="journal article" date="2019" name="Int. J. Syst. Evol. Microbiol.">
        <title>The Global Catalogue of Microorganisms (GCM) 10K type strain sequencing project: providing services to taxonomists for standard genome sequencing and annotation.</title>
        <authorList>
            <consortium name="The Broad Institute Genomics Platform"/>
            <consortium name="The Broad Institute Genome Sequencing Center for Infectious Disease"/>
            <person name="Wu L."/>
            <person name="Ma J."/>
        </authorList>
    </citation>
    <scope>NUCLEOTIDE SEQUENCE [LARGE SCALE GENOMIC DNA]</scope>
    <source>
        <strain evidence="3">CCUG 36956</strain>
    </source>
</reference>
<dbReference type="Pfam" id="PF16743">
    <property type="entry name" value="PliI"/>
    <property type="match status" value="1"/>
</dbReference>
<dbReference type="InterPro" id="IPR038643">
    <property type="entry name" value="PliI_sf"/>
</dbReference>
<gene>
    <name evidence="2" type="ORF">ACFQO0_01850</name>
</gene>
<organism evidence="2 3">
    <name type="scientific">Herminiimonas aquatilis</name>
    <dbReference type="NCBI Taxonomy" id="345342"/>
    <lineage>
        <taxon>Bacteria</taxon>
        <taxon>Pseudomonadati</taxon>
        <taxon>Pseudomonadota</taxon>
        <taxon>Betaproteobacteria</taxon>
        <taxon>Burkholderiales</taxon>
        <taxon>Oxalobacteraceae</taxon>
        <taxon>Herminiimonas</taxon>
    </lineage>
</organism>
<sequence length="151" mass="16443">MHKITLLLCSLLIAGTTVTSEAADKHRTISATMPQGMTVVAEEGMLEPRSAGSYSLQLYAKNDPAYPYDRFITGLVRPRNGALTEIRFADLTNDGKAEIIVITRYTGSGAFVTVDAFSIRNNSVRLLTSIAGMDAKKDPIKALKSKLHRGR</sequence>
<accession>A0ABW2J236</accession>
<dbReference type="CDD" id="cd09632">
    <property type="entry name" value="PliI_like"/>
    <property type="match status" value="1"/>
</dbReference>
<dbReference type="InterPro" id="IPR031948">
    <property type="entry name" value="PliI"/>
</dbReference>
<keyword evidence="3" id="KW-1185">Reference proteome</keyword>
<protein>
    <submittedName>
        <fullName evidence="2">PliI family lysozyme inhibitor of I-type lysozyme</fullName>
    </submittedName>
</protein>
<evidence type="ECO:0000256" key="1">
    <source>
        <dbReference type="SAM" id="SignalP"/>
    </source>
</evidence>
<proteinExistence type="predicted"/>
<comment type="caution">
    <text evidence="2">The sequence shown here is derived from an EMBL/GenBank/DDBJ whole genome shotgun (WGS) entry which is preliminary data.</text>
</comment>
<dbReference type="RefSeq" id="WP_382232348.1">
    <property type="nucleotide sequence ID" value="NZ_JBHTCC010000001.1"/>
</dbReference>
<keyword evidence="1" id="KW-0732">Signal</keyword>
<evidence type="ECO:0000313" key="3">
    <source>
        <dbReference type="Proteomes" id="UP001596379"/>
    </source>
</evidence>
<dbReference type="EMBL" id="JBHTCC010000001">
    <property type="protein sequence ID" value="MFC7297174.1"/>
    <property type="molecule type" value="Genomic_DNA"/>
</dbReference>
<evidence type="ECO:0000313" key="2">
    <source>
        <dbReference type="EMBL" id="MFC7297174.1"/>
    </source>
</evidence>
<dbReference type="Gene3D" id="2.40.128.460">
    <property type="entry name" value="Periplasmic lysozyme inhibitor of I-type lysozyme"/>
    <property type="match status" value="1"/>
</dbReference>
<feature type="signal peptide" evidence="1">
    <location>
        <begin position="1"/>
        <end position="22"/>
    </location>
</feature>